<dbReference type="SFLD" id="SFLDG01067">
    <property type="entry name" value="SPASM/twitch_domain_containing"/>
    <property type="match status" value="1"/>
</dbReference>
<dbReference type="InterPro" id="IPR013785">
    <property type="entry name" value="Aldolase_TIM"/>
</dbReference>
<dbReference type="PANTHER" id="PTHR43787">
    <property type="entry name" value="FEMO COFACTOR BIOSYNTHESIS PROTEIN NIFB-RELATED"/>
    <property type="match status" value="1"/>
</dbReference>
<evidence type="ECO:0000256" key="3">
    <source>
        <dbReference type="ARBA" id="ARBA00022691"/>
    </source>
</evidence>
<dbReference type="PANTHER" id="PTHR43787:SF3">
    <property type="entry name" value="ARYLSULFATASE REGULATORY PROTEIN"/>
    <property type="match status" value="1"/>
</dbReference>
<dbReference type="PROSITE" id="PS51918">
    <property type="entry name" value="RADICAL_SAM"/>
    <property type="match status" value="1"/>
</dbReference>
<keyword evidence="5" id="KW-0408">Iron</keyword>
<dbReference type="InterPro" id="IPR023867">
    <property type="entry name" value="Sulphatase_maturase_rSAM"/>
</dbReference>
<organism evidence="8 9">
    <name type="scientific">Faecalibacterium prausnitzii</name>
    <dbReference type="NCBI Taxonomy" id="853"/>
    <lineage>
        <taxon>Bacteria</taxon>
        <taxon>Bacillati</taxon>
        <taxon>Bacillota</taxon>
        <taxon>Clostridia</taxon>
        <taxon>Eubacteriales</taxon>
        <taxon>Oscillospiraceae</taxon>
        <taxon>Faecalibacterium</taxon>
    </lineage>
</organism>
<evidence type="ECO:0000313" key="8">
    <source>
        <dbReference type="EMBL" id="PDX81077.1"/>
    </source>
</evidence>
<evidence type="ECO:0000313" key="9">
    <source>
        <dbReference type="Proteomes" id="UP000220005"/>
    </source>
</evidence>
<dbReference type="GO" id="GO:0016491">
    <property type="term" value="F:oxidoreductase activity"/>
    <property type="evidence" value="ECO:0007669"/>
    <property type="project" value="InterPro"/>
</dbReference>
<dbReference type="GO" id="GO:0051539">
    <property type="term" value="F:4 iron, 4 sulfur cluster binding"/>
    <property type="evidence" value="ECO:0007669"/>
    <property type="project" value="UniProtKB-KW"/>
</dbReference>
<evidence type="ECO:0000256" key="1">
    <source>
        <dbReference type="ARBA" id="ARBA00001966"/>
    </source>
</evidence>
<gene>
    <name evidence="8" type="ORF">CGS58_08895</name>
</gene>
<protein>
    <submittedName>
        <fullName evidence="8">Radical SAM protein</fullName>
    </submittedName>
</protein>
<reference evidence="8 9" key="1">
    <citation type="journal article" date="2017" name="Front. Microbiol.">
        <title>New Insights into the Diversity of the Genus Faecalibacterium.</title>
        <authorList>
            <person name="Benevides L."/>
            <person name="Burman S."/>
            <person name="Martin R."/>
            <person name="Robert V."/>
            <person name="Thomas M."/>
            <person name="Miquel S."/>
            <person name="Chain F."/>
            <person name="Sokol H."/>
            <person name="Bermudez-Humaran L.G."/>
            <person name="Morrison M."/>
            <person name="Langella P."/>
            <person name="Azevedo V.A."/>
            <person name="Chatel J.M."/>
            <person name="Soares S."/>
        </authorList>
    </citation>
    <scope>NUCLEOTIDE SEQUENCE [LARGE SCALE GENOMIC DNA]</scope>
    <source>
        <strain evidence="8 9">CNCM I 4575</strain>
    </source>
</reference>
<dbReference type="NCBIfam" id="TIGR04085">
    <property type="entry name" value="rSAM_more_4Fe4S"/>
    <property type="match status" value="1"/>
</dbReference>
<dbReference type="Proteomes" id="UP000220005">
    <property type="component" value="Unassembled WGS sequence"/>
</dbReference>
<dbReference type="AlphaFoldDB" id="A0A2A7APL3"/>
<dbReference type="SFLD" id="SFLDS00029">
    <property type="entry name" value="Radical_SAM"/>
    <property type="match status" value="1"/>
</dbReference>
<dbReference type="EMBL" id="NMTY01000017">
    <property type="protein sequence ID" value="PDX81077.1"/>
    <property type="molecule type" value="Genomic_DNA"/>
</dbReference>
<dbReference type="GO" id="GO:0046872">
    <property type="term" value="F:metal ion binding"/>
    <property type="evidence" value="ECO:0007669"/>
    <property type="project" value="UniProtKB-KW"/>
</dbReference>
<sequence length="440" mass="50419">MKFSKYNIIHTTENQEHILFNSLWGSTFVISPSVKQAIESSNPTLLTEEENRLFIKYNALIPDEYNESCIYNHFYNKSRYGKKCLTATVLLTWSCNFRCIYCYEGAGELRCENMTKNRAGAIANFLIKCSEEQRGELIHVVLFGGEPLLNIDVGFHMLGILKEYCLTSHKELQCSLVTNGSLLTEGIVSGLLNYNCKFVQITLDGPEYIHNCRRVAKDGSGTFQKVLHGITIMEEFCSQIHTYIRINVDKNNVDSIPMLLDTLKDLGISHSQVDFGITRDSTSACSSYKSNCLPEEYLPDILNELWKYSEANMFSKYPQPMRKWTYCGLFDEYSFTFSPLGELYKCWEMVGDNKHKMGYIKDDGTLTDVTFAYYDWLSIDPLKEPDCSDCKYLPICGGGCRMLSYRQTGTYHAAGCEKVKGVIEKQIEVYVRRQVQFQNN</sequence>
<evidence type="ECO:0000256" key="5">
    <source>
        <dbReference type="ARBA" id="ARBA00023004"/>
    </source>
</evidence>
<dbReference type="InterPro" id="IPR007197">
    <property type="entry name" value="rSAM"/>
</dbReference>
<evidence type="ECO:0000256" key="4">
    <source>
        <dbReference type="ARBA" id="ARBA00022723"/>
    </source>
</evidence>
<name>A0A2A7APL3_9FIRM</name>
<dbReference type="UniPathway" id="UPA00782"/>
<evidence type="ECO:0000256" key="6">
    <source>
        <dbReference type="ARBA" id="ARBA00023014"/>
    </source>
</evidence>
<dbReference type="SFLD" id="SFLDG01384">
    <property type="entry name" value="thioether_bond_formation_requi"/>
    <property type="match status" value="1"/>
</dbReference>
<evidence type="ECO:0000256" key="2">
    <source>
        <dbReference type="ARBA" id="ARBA00022485"/>
    </source>
</evidence>
<dbReference type="Pfam" id="PF04055">
    <property type="entry name" value="Radical_SAM"/>
    <property type="match status" value="1"/>
</dbReference>
<dbReference type="InterPro" id="IPR058240">
    <property type="entry name" value="rSAM_sf"/>
</dbReference>
<accession>A0A2A7APL3</accession>
<dbReference type="PROSITE" id="PS01305">
    <property type="entry name" value="MOAA_NIFB_PQQE"/>
    <property type="match status" value="1"/>
</dbReference>
<dbReference type="SFLD" id="SFLDG01386">
    <property type="entry name" value="main_SPASM_domain-containing"/>
    <property type="match status" value="1"/>
</dbReference>
<comment type="caution">
    <text evidence="8">The sequence shown here is derived from an EMBL/GenBank/DDBJ whole genome shotgun (WGS) entry which is preliminary data.</text>
</comment>
<dbReference type="InterPro" id="IPR000385">
    <property type="entry name" value="MoaA_NifB_PqqE_Fe-S-bd_CS"/>
</dbReference>
<dbReference type="InterPro" id="IPR023885">
    <property type="entry name" value="4Fe4S-binding_SPASM_dom"/>
</dbReference>
<feature type="domain" description="Radical SAM core" evidence="7">
    <location>
        <begin position="79"/>
        <end position="315"/>
    </location>
</feature>
<keyword evidence="2" id="KW-0004">4Fe-4S</keyword>
<evidence type="ECO:0000259" key="7">
    <source>
        <dbReference type="PROSITE" id="PS51918"/>
    </source>
</evidence>
<dbReference type="SUPFAM" id="SSF102114">
    <property type="entry name" value="Radical SAM enzymes"/>
    <property type="match status" value="1"/>
</dbReference>
<keyword evidence="3" id="KW-0949">S-adenosyl-L-methionine</keyword>
<keyword evidence="4" id="KW-0479">Metal-binding</keyword>
<dbReference type="RefSeq" id="WP_097839617.1">
    <property type="nucleotide sequence ID" value="NZ_NMTY01000017.1"/>
</dbReference>
<proteinExistence type="predicted"/>
<comment type="cofactor">
    <cofactor evidence="1">
        <name>[4Fe-4S] cluster</name>
        <dbReference type="ChEBI" id="CHEBI:49883"/>
    </cofactor>
</comment>
<dbReference type="Gene3D" id="3.20.20.70">
    <property type="entry name" value="Aldolase class I"/>
    <property type="match status" value="1"/>
</dbReference>
<keyword evidence="6" id="KW-0411">Iron-sulfur</keyword>
<dbReference type="CDD" id="cd01335">
    <property type="entry name" value="Radical_SAM"/>
    <property type="match status" value="1"/>
</dbReference>